<evidence type="ECO:0000256" key="1">
    <source>
        <dbReference type="SAM" id="Phobius"/>
    </source>
</evidence>
<name>A0A1I4HLS2_9LACT</name>
<evidence type="ECO:0000313" key="5">
    <source>
        <dbReference type="EMBL" id="UYT10214.1"/>
    </source>
</evidence>
<dbReference type="InterPro" id="IPR012861">
    <property type="entry name" value="DUF1634"/>
</dbReference>
<gene>
    <name evidence="2" type="primary">ywjH</name>
    <name evidence="2" type="ORF">ikelab_17680</name>
    <name evidence="5" type="ORF">OF801_09700</name>
    <name evidence="3" type="ORF">QHR29_08750</name>
    <name evidence="4" type="ORF">SAMN05216438_10932</name>
</gene>
<organism evidence="4 6">
    <name type="scientific">Lactococcus garvieae</name>
    <dbReference type="NCBI Taxonomy" id="1363"/>
    <lineage>
        <taxon>Bacteria</taxon>
        <taxon>Bacillati</taxon>
        <taxon>Bacillota</taxon>
        <taxon>Bacilli</taxon>
        <taxon>Lactobacillales</taxon>
        <taxon>Streptococcaceae</taxon>
        <taxon>Lactococcus</taxon>
    </lineage>
</organism>
<dbReference type="EMBL" id="BLXU01000011">
    <property type="protein sequence ID" value="GFO52493.1"/>
    <property type="molecule type" value="Genomic_DNA"/>
</dbReference>
<dbReference type="Proteomes" id="UP001157396">
    <property type="component" value="Unassembled WGS sequence"/>
</dbReference>
<proteinExistence type="predicted"/>
<dbReference type="OMA" id="YMYVYIT"/>
<dbReference type="AlphaFoldDB" id="A0A1I4HLS2"/>
<reference evidence="3" key="4">
    <citation type="submission" date="2023-04" db="EMBL/GenBank/DDBJ databases">
        <title>Genomic analysis of Lactococcus garvieae isolates.</title>
        <authorList>
            <person name="Zhanghang C."/>
        </authorList>
    </citation>
    <scope>NUCLEOTIDE SEQUENCE</scope>
    <source>
        <strain evidence="3">ZB-1</strain>
    </source>
</reference>
<keyword evidence="1" id="KW-1133">Transmembrane helix</keyword>
<dbReference type="EMBL" id="JARYTV010000009">
    <property type="protein sequence ID" value="MDH7960547.1"/>
    <property type="molecule type" value="Genomic_DNA"/>
</dbReference>
<feature type="transmembrane region" description="Helical" evidence="1">
    <location>
        <begin position="62"/>
        <end position="87"/>
    </location>
</feature>
<keyword evidence="1" id="KW-0472">Membrane</keyword>
<reference evidence="2 7" key="2">
    <citation type="submission" date="2020-06" db="EMBL/GenBank/DDBJ databases">
        <title>Draft genome sequence of Lactic acid bacteria from Okinawan-style tofu.</title>
        <authorList>
            <person name="Takara I."/>
            <person name="Ikematsu S."/>
        </authorList>
    </citation>
    <scope>NUCLEOTIDE SEQUENCE [LARGE SCALE GENOMIC DNA]</scope>
    <source>
        <strain evidence="7">lg38</strain>
        <strain evidence="2">Lg38</strain>
    </source>
</reference>
<dbReference type="GeneID" id="61073324"/>
<reference evidence="5" key="3">
    <citation type="submission" date="2022-10" db="EMBL/GenBank/DDBJ databases">
        <title>Genome assembly of Lactococcus garvieae isolates from cricket gut.</title>
        <authorList>
            <person name="Luecke A.R."/>
            <person name="Brown A.M.V."/>
            <person name="Wakeman C.A."/>
        </authorList>
    </citation>
    <scope>NUCLEOTIDE SEQUENCE</scope>
    <source>
        <strain evidence="5">Alexii-11_2</strain>
    </source>
</reference>
<keyword evidence="1" id="KW-0812">Transmembrane</keyword>
<evidence type="ECO:0000313" key="3">
    <source>
        <dbReference type="EMBL" id="MDH7960547.1"/>
    </source>
</evidence>
<dbReference type="EMBL" id="CP109635">
    <property type="protein sequence ID" value="UYT10214.1"/>
    <property type="molecule type" value="Genomic_DNA"/>
</dbReference>
<dbReference type="OrthoDB" id="1682804at2"/>
<dbReference type="Pfam" id="PF07843">
    <property type="entry name" value="DUF1634"/>
    <property type="match status" value="1"/>
</dbReference>
<accession>A0A1I4HLS2</accession>
<reference evidence="4 6" key="1">
    <citation type="submission" date="2016-10" db="EMBL/GenBank/DDBJ databases">
        <authorList>
            <person name="de Groot N.N."/>
        </authorList>
    </citation>
    <scope>NUCLEOTIDE SEQUENCE [LARGE SCALE GENOMIC DNA]</scope>
    <source>
        <strain evidence="4 6">M79</strain>
    </source>
</reference>
<feature type="transmembrane region" description="Helical" evidence="1">
    <location>
        <begin position="21"/>
        <end position="42"/>
    </location>
</feature>
<dbReference type="Proteomes" id="UP000181969">
    <property type="component" value="Unassembled WGS sequence"/>
</dbReference>
<evidence type="ECO:0000313" key="7">
    <source>
        <dbReference type="Proteomes" id="UP000504756"/>
    </source>
</evidence>
<dbReference type="EMBL" id="FOTJ01000009">
    <property type="protein sequence ID" value="SFL42461.1"/>
    <property type="molecule type" value="Genomic_DNA"/>
</dbReference>
<evidence type="ECO:0000313" key="6">
    <source>
        <dbReference type="Proteomes" id="UP000181969"/>
    </source>
</evidence>
<evidence type="ECO:0000313" key="4">
    <source>
        <dbReference type="EMBL" id="SFL42461.1"/>
    </source>
</evidence>
<feature type="transmembrane region" description="Helical" evidence="1">
    <location>
        <begin position="99"/>
        <end position="119"/>
    </location>
</feature>
<dbReference type="Proteomes" id="UP001164042">
    <property type="component" value="Chromosome"/>
</dbReference>
<protein>
    <submittedName>
        <fullName evidence="3">DUF1634 domain-containing protein</fullName>
    </submittedName>
    <submittedName>
        <fullName evidence="2">Membrane protein</fullName>
    </submittedName>
</protein>
<dbReference type="Proteomes" id="UP000504756">
    <property type="component" value="Unassembled WGS sequence"/>
</dbReference>
<evidence type="ECO:0000313" key="2">
    <source>
        <dbReference type="EMBL" id="GFO52493.1"/>
    </source>
</evidence>
<dbReference type="RefSeq" id="WP_014025517.1">
    <property type="nucleotide sequence ID" value="NZ_AP026069.1"/>
</dbReference>
<sequence length="122" mass="13289">MTEEKEKLLEIELRIGKILRAGVFISSSIIIIGLIMFVFTGHSGYPGTTYPRGLSEIAEGLVAFKAFAWLMTGLFLLILTPVLRVVASIFAFAKEGDKMYVIITMMVLAVLVIAILLGHTGA</sequence>